<dbReference type="OrthoDB" id="3396949at2"/>
<evidence type="ECO:0000313" key="2">
    <source>
        <dbReference type="EMBL" id="SSA51444.1"/>
    </source>
</evidence>
<organism evidence="2 4">
    <name type="scientific">Jannaschia seohaensis</name>
    <dbReference type="NCBI Taxonomy" id="475081"/>
    <lineage>
        <taxon>Bacteria</taxon>
        <taxon>Pseudomonadati</taxon>
        <taxon>Pseudomonadota</taxon>
        <taxon>Alphaproteobacteria</taxon>
        <taxon>Rhodobacterales</taxon>
        <taxon>Roseobacteraceae</taxon>
        <taxon>Jannaschia</taxon>
    </lineage>
</organism>
<gene>
    <name evidence="1" type="ORF">BCF38_11931</name>
    <name evidence="2" type="ORF">SAMN05421539_11931</name>
</gene>
<dbReference type="EMBL" id="UETC01000019">
    <property type="protein sequence ID" value="SSA51444.1"/>
    <property type="molecule type" value="Genomic_DNA"/>
</dbReference>
<dbReference type="Proteomes" id="UP000245839">
    <property type="component" value="Unassembled WGS sequence"/>
</dbReference>
<dbReference type="RefSeq" id="WP_109566344.1">
    <property type="nucleotide sequence ID" value="NZ_QGDJ01000019.1"/>
</dbReference>
<dbReference type="EMBL" id="QGDJ01000019">
    <property type="protein sequence ID" value="PWJ11464.1"/>
    <property type="molecule type" value="Genomic_DNA"/>
</dbReference>
<name>A0A2Y9B4K2_9RHOB</name>
<reference evidence="1 3" key="2">
    <citation type="submission" date="2018-03" db="EMBL/GenBank/DDBJ databases">
        <title>Genomic Encyclopedia of Archaeal and Bacterial Type Strains, Phase II (KMG-II): from individual species to whole genera.</title>
        <authorList>
            <person name="Goeker M."/>
        </authorList>
    </citation>
    <scope>NUCLEOTIDE SEQUENCE [LARGE SCALE GENOMIC DNA]</scope>
    <source>
        <strain evidence="1 3">DSM 25227</strain>
    </source>
</reference>
<dbReference type="Proteomes" id="UP000251571">
    <property type="component" value="Unassembled WGS sequence"/>
</dbReference>
<keyword evidence="3" id="KW-1185">Reference proteome</keyword>
<reference evidence="2 4" key="1">
    <citation type="submission" date="2016-10" db="EMBL/GenBank/DDBJ databases">
        <authorList>
            <person name="Cai Z."/>
        </authorList>
    </citation>
    <scope>NUCLEOTIDE SEQUENCE [LARGE SCALE GENOMIC DNA]</scope>
    <source>
        <strain evidence="2 4">DSM 25227</strain>
    </source>
</reference>
<dbReference type="AlphaFoldDB" id="A0A2Y9B4K2"/>
<sequence length="103" mass="11563">MPKDPFKSTPFWRPAEEERASLRSHLLAELPPGHVLFTHRETLEVHARDKNALRLVITCKDPAAAIVHMTWTGRPPMAPFLPETEIYPSLDGLISALIEKGAE</sequence>
<protein>
    <submittedName>
        <fullName evidence="2">Uncharacterized protein</fullName>
    </submittedName>
</protein>
<evidence type="ECO:0000313" key="3">
    <source>
        <dbReference type="Proteomes" id="UP000245839"/>
    </source>
</evidence>
<evidence type="ECO:0000313" key="4">
    <source>
        <dbReference type="Proteomes" id="UP000251571"/>
    </source>
</evidence>
<evidence type="ECO:0000313" key="1">
    <source>
        <dbReference type="EMBL" id="PWJ11464.1"/>
    </source>
</evidence>
<accession>A0A2Y9B4K2</accession>
<proteinExistence type="predicted"/>